<dbReference type="Gene3D" id="1.10.260.40">
    <property type="entry name" value="lambda repressor-like DNA-binding domains"/>
    <property type="match status" value="1"/>
</dbReference>
<name>A0ABU2JZ65_9ACTN</name>
<proteinExistence type="predicted"/>
<sequence>MAAQEDRPTGARAHLSDLVRDRRAALGISLAALEKRAVDPESGDGLKRSWLHRLETGEPVIPPQLPQLRALAAGLGAPLEQLQDAAAAQFFGIDAVYPASGDARALVERAERLTPDQRAQLLRLIDTFAPEANG</sequence>
<dbReference type="Proteomes" id="UP001183410">
    <property type="component" value="Unassembled WGS sequence"/>
</dbReference>
<protein>
    <submittedName>
        <fullName evidence="2">Helix-turn-helix transcriptional regulator</fullName>
    </submittedName>
</protein>
<dbReference type="SMART" id="SM00530">
    <property type="entry name" value="HTH_XRE"/>
    <property type="match status" value="1"/>
</dbReference>
<dbReference type="RefSeq" id="WP_311670364.1">
    <property type="nucleotide sequence ID" value="NZ_JAVREO010000025.1"/>
</dbReference>
<comment type="caution">
    <text evidence="2">The sequence shown here is derived from an EMBL/GenBank/DDBJ whole genome shotgun (WGS) entry which is preliminary data.</text>
</comment>
<dbReference type="EMBL" id="JAVREO010000025">
    <property type="protein sequence ID" value="MDT0270295.1"/>
    <property type="molecule type" value="Genomic_DNA"/>
</dbReference>
<evidence type="ECO:0000313" key="3">
    <source>
        <dbReference type="Proteomes" id="UP001183410"/>
    </source>
</evidence>
<dbReference type="Pfam" id="PF13560">
    <property type="entry name" value="HTH_31"/>
    <property type="match status" value="1"/>
</dbReference>
<gene>
    <name evidence="2" type="ORF">RM844_28890</name>
</gene>
<reference evidence="3" key="1">
    <citation type="submission" date="2023-07" db="EMBL/GenBank/DDBJ databases">
        <title>30 novel species of actinomycetes from the DSMZ collection.</title>
        <authorList>
            <person name="Nouioui I."/>
        </authorList>
    </citation>
    <scope>NUCLEOTIDE SEQUENCE [LARGE SCALE GENOMIC DNA]</scope>
    <source>
        <strain evidence="3">DSM 44915</strain>
    </source>
</reference>
<organism evidence="2 3">
    <name type="scientific">Streptomyces chisholmiae</name>
    <dbReference type="NCBI Taxonomy" id="3075540"/>
    <lineage>
        <taxon>Bacteria</taxon>
        <taxon>Bacillati</taxon>
        <taxon>Actinomycetota</taxon>
        <taxon>Actinomycetes</taxon>
        <taxon>Kitasatosporales</taxon>
        <taxon>Streptomycetaceae</taxon>
        <taxon>Streptomyces</taxon>
    </lineage>
</organism>
<evidence type="ECO:0000259" key="1">
    <source>
        <dbReference type="SMART" id="SM00530"/>
    </source>
</evidence>
<keyword evidence="3" id="KW-1185">Reference proteome</keyword>
<feature type="domain" description="HTH cro/C1-type" evidence="1">
    <location>
        <begin position="18"/>
        <end position="82"/>
    </location>
</feature>
<dbReference type="SUPFAM" id="SSF47413">
    <property type="entry name" value="lambda repressor-like DNA-binding domains"/>
    <property type="match status" value="1"/>
</dbReference>
<accession>A0ABU2JZ65</accession>
<dbReference type="InterPro" id="IPR001387">
    <property type="entry name" value="Cro/C1-type_HTH"/>
</dbReference>
<dbReference type="InterPro" id="IPR010982">
    <property type="entry name" value="Lambda_DNA-bd_dom_sf"/>
</dbReference>
<evidence type="ECO:0000313" key="2">
    <source>
        <dbReference type="EMBL" id="MDT0270295.1"/>
    </source>
</evidence>